<keyword evidence="3" id="KW-1185">Reference proteome</keyword>
<proteinExistence type="predicted"/>
<dbReference type="PROSITE" id="PS50181">
    <property type="entry name" value="FBOX"/>
    <property type="match status" value="1"/>
</dbReference>
<dbReference type="SMART" id="SM00256">
    <property type="entry name" value="FBOX"/>
    <property type="match status" value="1"/>
</dbReference>
<protein>
    <recommendedName>
        <fullName evidence="1">F-box domain-containing protein</fullName>
    </recommendedName>
</protein>
<reference evidence="2 3" key="1">
    <citation type="submission" date="2022-01" db="EMBL/GenBank/DDBJ databases">
        <authorList>
            <person name="Xiong W."/>
            <person name="Schranz E."/>
        </authorList>
    </citation>
    <scope>NUCLEOTIDE SEQUENCE [LARGE SCALE GENOMIC DNA]</scope>
</reference>
<gene>
    <name evidence="2" type="ORF">LVIROSA_LOCUS1785</name>
</gene>
<dbReference type="SUPFAM" id="SSF52047">
    <property type="entry name" value="RNI-like"/>
    <property type="match status" value="1"/>
</dbReference>
<evidence type="ECO:0000313" key="2">
    <source>
        <dbReference type="EMBL" id="CAH1413842.1"/>
    </source>
</evidence>
<dbReference type="PANTHER" id="PTHR34223">
    <property type="entry name" value="OS11G0201299 PROTEIN"/>
    <property type="match status" value="1"/>
</dbReference>
<dbReference type="SUPFAM" id="SSF81383">
    <property type="entry name" value="F-box domain"/>
    <property type="match status" value="1"/>
</dbReference>
<dbReference type="InterPro" id="IPR053781">
    <property type="entry name" value="F-box_AtFBL13-like"/>
</dbReference>
<accession>A0AAU9LHF5</accession>
<evidence type="ECO:0000313" key="3">
    <source>
        <dbReference type="Proteomes" id="UP001157418"/>
    </source>
</evidence>
<dbReference type="Gene3D" id="3.80.10.10">
    <property type="entry name" value="Ribonuclease Inhibitor"/>
    <property type="match status" value="1"/>
</dbReference>
<comment type="caution">
    <text evidence="2">The sequence shown here is derived from an EMBL/GenBank/DDBJ whole genome shotgun (WGS) entry which is preliminary data.</text>
</comment>
<dbReference type="EMBL" id="CAKMRJ010000001">
    <property type="protein sequence ID" value="CAH1413842.1"/>
    <property type="molecule type" value="Genomic_DNA"/>
</dbReference>
<evidence type="ECO:0000259" key="1">
    <source>
        <dbReference type="PROSITE" id="PS50181"/>
    </source>
</evidence>
<dbReference type="AlphaFoldDB" id="A0AAU9LHF5"/>
<sequence>MHNRRDDRLSSLPDELIHKIFSFISIKDAVRTCVLSSSWRSIWTSMPYLNFENLKHGPSIFKFISNVLSHLDNKTHVFSVNLVLGKSVRDDESVRKVLNYAFSHNVQQLSVGHCVTRLRGGKMVKLPFSFSCIPTPTWDPDLPLPALTTLHFHNVKLSRYIDIGLFSKCTNLKNLFLTGCIMEITKVLNICHPRLSNLTLENTPLDMSFDEVVNVVAPQLKNLTIRWCEGKHLISAPELTSLVIEGSQPWQVSTPSGFHSLEKAELFMYDPFKADIHRIVSLLQQLRSVKLLKLNLGILQRLFSETCVLSNAKILKFMPNILLDVWLEIQSQEKVSTNHDTCLSMVTREDITAMGDIRSAQVFVVDFTRLLRQCKVNTKRDKDTRIDEPQVEMFWAGELQWNFWRLMELLQDGKIVKLETCHMMSRIRVRYSNGGEIRYHMSHDCMDEGNEGIV</sequence>
<organism evidence="2 3">
    <name type="scientific">Lactuca virosa</name>
    <dbReference type="NCBI Taxonomy" id="75947"/>
    <lineage>
        <taxon>Eukaryota</taxon>
        <taxon>Viridiplantae</taxon>
        <taxon>Streptophyta</taxon>
        <taxon>Embryophyta</taxon>
        <taxon>Tracheophyta</taxon>
        <taxon>Spermatophyta</taxon>
        <taxon>Magnoliopsida</taxon>
        <taxon>eudicotyledons</taxon>
        <taxon>Gunneridae</taxon>
        <taxon>Pentapetalae</taxon>
        <taxon>asterids</taxon>
        <taxon>campanulids</taxon>
        <taxon>Asterales</taxon>
        <taxon>Asteraceae</taxon>
        <taxon>Cichorioideae</taxon>
        <taxon>Cichorieae</taxon>
        <taxon>Lactucinae</taxon>
        <taxon>Lactuca</taxon>
    </lineage>
</organism>
<dbReference type="InterPro" id="IPR036047">
    <property type="entry name" value="F-box-like_dom_sf"/>
</dbReference>
<dbReference type="Proteomes" id="UP001157418">
    <property type="component" value="Unassembled WGS sequence"/>
</dbReference>
<dbReference type="Pfam" id="PF00646">
    <property type="entry name" value="F-box"/>
    <property type="match status" value="1"/>
</dbReference>
<dbReference type="InterPro" id="IPR001810">
    <property type="entry name" value="F-box_dom"/>
</dbReference>
<dbReference type="PANTHER" id="PTHR34223:SF101">
    <property type="entry name" value="F-BOX DOMAIN-CONTAINING PROTEIN"/>
    <property type="match status" value="1"/>
</dbReference>
<dbReference type="InterPro" id="IPR053197">
    <property type="entry name" value="F-box_SCFL_complex_component"/>
</dbReference>
<dbReference type="Gene3D" id="1.20.1280.50">
    <property type="match status" value="1"/>
</dbReference>
<name>A0AAU9LHF5_9ASTR</name>
<dbReference type="CDD" id="cd22160">
    <property type="entry name" value="F-box_AtFBL13-like"/>
    <property type="match status" value="1"/>
</dbReference>
<dbReference type="InterPro" id="IPR032675">
    <property type="entry name" value="LRR_dom_sf"/>
</dbReference>
<feature type="domain" description="F-box" evidence="1">
    <location>
        <begin position="6"/>
        <end position="54"/>
    </location>
</feature>